<dbReference type="EMBL" id="FOZN01000002">
    <property type="protein sequence ID" value="SFS08569.1"/>
    <property type="molecule type" value="Genomic_DNA"/>
</dbReference>
<dbReference type="AlphaFoldDB" id="A0AA94HM56"/>
<dbReference type="InterPro" id="IPR050471">
    <property type="entry name" value="AB_hydrolase"/>
</dbReference>
<evidence type="ECO:0000313" key="2">
    <source>
        <dbReference type="EMBL" id="SFS08569.1"/>
    </source>
</evidence>
<dbReference type="Pfam" id="PF12697">
    <property type="entry name" value="Abhydrolase_6"/>
    <property type="match status" value="1"/>
</dbReference>
<feature type="domain" description="AB hydrolase-1" evidence="1">
    <location>
        <begin position="24"/>
        <end position="247"/>
    </location>
</feature>
<comment type="caution">
    <text evidence="2">The sequence shown here is derived from an EMBL/GenBank/DDBJ whole genome shotgun (WGS) entry which is preliminary data.</text>
</comment>
<reference evidence="2 3" key="1">
    <citation type="submission" date="2016-10" db="EMBL/GenBank/DDBJ databases">
        <authorList>
            <person name="Varghese N."/>
            <person name="Submissions S."/>
        </authorList>
    </citation>
    <scope>NUCLEOTIDE SEQUENCE [LARGE SCALE GENOMIC DNA]</scope>
    <source>
        <strain evidence="2 3">IAM 15147</strain>
    </source>
</reference>
<evidence type="ECO:0000259" key="1">
    <source>
        <dbReference type="Pfam" id="PF12697"/>
    </source>
</evidence>
<keyword evidence="3" id="KW-1185">Reference proteome</keyword>
<protein>
    <submittedName>
        <fullName evidence="2">Pimeloyl-ACP methyl ester carboxylesterase</fullName>
    </submittedName>
</protein>
<proteinExistence type="predicted"/>
<accession>A0AA94HM56</accession>
<dbReference type="InterPro" id="IPR029058">
    <property type="entry name" value="AB_hydrolase_fold"/>
</dbReference>
<dbReference type="GO" id="GO:0003824">
    <property type="term" value="F:catalytic activity"/>
    <property type="evidence" value="ECO:0007669"/>
    <property type="project" value="UniProtKB-ARBA"/>
</dbReference>
<sequence length="266" mass="27288">MQHVTSADGTAITVHRSGRGTPVVIVGGAFSTAADASALSEALIAQGFEAVAFDRRARGDSGDTKPYAPEREAEDVAAVVEAVGGSAILLGHSSGAMVALLAAAHTANRPEAGTAIVHLFLSEPPMRFGQDEPPADLPERLQALVDEGRAGDAVTTFQLEGVGLPPHMVEGIKASPLFEHLTTLAQSTVYDATVAAATSTPSEALLSLGVPTTVLVGAETMPVLERAAPMLAERMPSATLVRVPESRNHAIDPPATAAIVAERVPA</sequence>
<dbReference type="PANTHER" id="PTHR43433">
    <property type="entry name" value="HYDROLASE, ALPHA/BETA FOLD FAMILY PROTEIN"/>
    <property type="match status" value="1"/>
</dbReference>
<gene>
    <name evidence="2" type="ORF">SAMN04487783_1120</name>
</gene>
<evidence type="ECO:0000313" key="3">
    <source>
        <dbReference type="Proteomes" id="UP000198506"/>
    </source>
</evidence>
<dbReference type="InterPro" id="IPR000073">
    <property type="entry name" value="AB_hydrolase_1"/>
</dbReference>
<dbReference type="Proteomes" id="UP000198506">
    <property type="component" value="Unassembled WGS sequence"/>
</dbReference>
<organism evidence="2 3">
    <name type="scientific">Agrococcus baldri</name>
    <dbReference type="NCBI Taxonomy" id="153730"/>
    <lineage>
        <taxon>Bacteria</taxon>
        <taxon>Bacillati</taxon>
        <taxon>Actinomycetota</taxon>
        <taxon>Actinomycetes</taxon>
        <taxon>Micrococcales</taxon>
        <taxon>Microbacteriaceae</taxon>
        <taxon>Agrococcus</taxon>
    </lineage>
</organism>
<dbReference type="SUPFAM" id="SSF53474">
    <property type="entry name" value="alpha/beta-Hydrolases"/>
    <property type="match status" value="1"/>
</dbReference>
<dbReference type="Gene3D" id="3.40.50.1820">
    <property type="entry name" value="alpha/beta hydrolase"/>
    <property type="match status" value="1"/>
</dbReference>
<name>A0AA94HM56_9MICO</name>
<dbReference type="PANTHER" id="PTHR43433:SF5">
    <property type="entry name" value="AB HYDROLASE-1 DOMAIN-CONTAINING PROTEIN"/>
    <property type="match status" value="1"/>
</dbReference>